<dbReference type="STRING" id="1123397.SAMN05660831_02072"/>
<evidence type="ECO:0000259" key="1">
    <source>
        <dbReference type="Pfam" id="PF14090"/>
    </source>
</evidence>
<dbReference type="Pfam" id="PF14090">
    <property type="entry name" value="HTH_39"/>
    <property type="match status" value="1"/>
</dbReference>
<evidence type="ECO:0000313" key="2">
    <source>
        <dbReference type="EMBL" id="SFD67294.1"/>
    </source>
</evidence>
<dbReference type="AlphaFoldDB" id="A0A1I1U9D4"/>
<name>A0A1I1U9D4_9GAMM</name>
<proteinExistence type="predicted"/>
<dbReference type="Proteomes" id="UP000198611">
    <property type="component" value="Unassembled WGS sequence"/>
</dbReference>
<accession>A0A1I1U9D4</accession>
<dbReference type="InterPro" id="IPR055245">
    <property type="entry name" value="HTH_proteobacteria"/>
</dbReference>
<keyword evidence="3" id="KW-1185">Reference proteome</keyword>
<feature type="domain" description="Winged helix-turn-helix" evidence="1">
    <location>
        <begin position="2"/>
        <end position="67"/>
    </location>
</feature>
<organism evidence="2 3">
    <name type="scientific">Thiohalospira halophila DSM 15071</name>
    <dbReference type="NCBI Taxonomy" id="1123397"/>
    <lineage>
        <taxon>Bacteria</taxon>
        <taxon>Pseudomonadati</taxon>
        <taxon>Pseudomonadota</taxon>
        <taxon>Gammaproteobacteria</taxon>
        <taxon>Thiohalospirales</taxon>
        <taxon>Thiohalospiraceae</taxon>
        <taxon>Thiohalospira</taxon>
    </lineage>
</organism>
<gene>
    <name evidence="2" type="ORF">SAMN05660831_02072</name>
</gene>
<dbReference type="EMBL" id="FOMJ01000007">
    <property type="protein sequence ID" value="SFD67294.1"/>
    <property type="molecule type" value="Genomic_DNA"/>
</dbReference>
<protein>
    <submittedName>
        <fullName evidence="2">Helix-turn-helix domain-containing protein</fullName>
    </submittedName>
</protein>
<evidence type="ECO:0000313" key="3">
    <source>
        <dbReference type="Proteomes" id="UP000198611"/>
    </source>
</evidence>
<dbReference type="RefSeq" id="WP_093428705.1">
    <property type="nucleotide sequence ID" value="NZ_FOMJ01000007.1"/>
</dbReference>
<sequence length="82" mass="9044">MTQTTDLLHALQEGPLTTGEIRAELGIGMPATRVFELRERGHTVITETVEVRTRRGASRVARYRLIEEAPAEQAAQEEGVTA</sequence>
<reference evidence="2 3" key="1">
    <citation type="submission" date="2016-10" db="EMBL/GenBank/DDBJ databases">
        <authorList>
            <person name="de Groot N.N."/>
        </authorList>
    </citation>
    <scope>NUCLEOTIDE SEQUENCE [LARGE SCALE GENOMIC DNA]</scope>
    <source>
        <strain evidence="2 3">HL3</strain>
    </source>
</reference>
<dbReference type="OrthoDB" id="5573465at2"/>